<dbReference type="OMA" id="SNESLMY"/>
<dbReference type="Gene3D" id="2.60.40.10">
    <property type="entry name" value="Immunoglobulins"/>
    <property type="match status" value="1"/>
</dbReference>
<dbReference type="InterPro" id="IPR003886">
    <property type="entry name" value="NIDO_dom"/>
</dbReference>
<evidence type="ECO:0000259" key="1">
    <source>
        <dbReference type="PROSITE" id="PS51220"/>
    </source>
</evidence>
<dbReference type="GO" id="GO:0007160">
    <property type="term" value="P:cell-matrix adhesion"/>
    <property type="evidence" value="ECO:0007669"/>
    <property type="project" value="InterPro"/>
</dbReference>
<dbReference type="AlphaFoldDB" id="A0A1Y1IJK6"/>
<dbReference type="PROSITE" id="PS51220">
    <property type="entry name" value="NIDO"/>
    <property type="match status" value="1"/>
</dbReference>
<dbReference type="EMBL" id="DF237673">
    <property type="protein sequence ID" value="GAQ91075.1"/>
    <property type="molecule type" value="Genomic_DNA"/>
</dbReference>
<dbReference type="PANTHER" id="PTHR13802">
    <property type="entry name" value="MUCIN 4-RELATED"/>
    <property type="match status" value="1"/>
</dbReference>
<feature type="domain" description="NIDO" evidence="1">
    <location>
        <begin position="45"/>
        <end position="204"/>
    </location>
</feature>
<dbReference type="Proteomes" id="UP000054558">
    <property type="component" value="Unassembled WGS sequence"/>
</dbReference>
<reference evidence="2 3" key="1">
    <citation type="journal article" date="2014" name="Nat. Commun.">
        <title>Klebsormidium flaccidum genome reveals primary factors for plant terrestrial adaptation.</title>
        <authorList>
            <person name="Hori K."/>
            <person name="Maruyama F."/>
            <person name="Fujisawa T."/>
            <person name="Togashi T."/>
            <person name="Yamamoto N."/>
            <person name="Seo M."/>
            <person name="Sato S."/>
            <person name="Yamada T."/>
            <person name="Mori H."/>
            <person name="Tajima N."/>
            <person name="Moriyama T."/>
            <person name="Ikeuchi M."/>
            <person name="Watanabe M."/>
            <person name="Wada H."/>
            <person name="Kobayashi K."/>
            <person name="Saito M."/>
            <person name="Masuda T."/>
            <person name="Sasaki-Sekimoto Y."/>
            <person name="Mashiguchi K."/>
            <person name="Awai K."/>
            <person name="Shimojima M."/>
            <person name="Masuda S."/>
            <person name="Iwai M."/>
            <person name="Nobusawa T."/>
            <person name="Narise T."/>
            <person name="Kondo S."/>
            <person name="Saito H."/>
            <person name="Sato R."/>
            <person name="Murakawa M."/>
            <person name="Ihara Y."/>
            <person name="Oshima-Yamada Y."/>
            <person name="Ohtaka K."/>
            <person name="Satoh M."/>
            <person name="Sonobe K."/>
            <person name="Ishii M."/>
            <person name="Ohtani R."/>
            <person name="Kanamori-Sato M."/>
            <person name="Honoki R."/>
            <person name="Miyazaki D."/>
            <person name="Mochizuki H."/>
            <person name="Umetsu J."/>
            <person name="Higashi K."/>
            <person name="Shibata D."/>
            <person name="Kamiya Y."/>
            <person name="Sato N."/>
            <person name="Nakamura Y."/>
            <person name="Tabata S."/>
            <person name="Ida S."/>
            <person name="Kurokawa K."/>
            <person name="Ohta H."/>
        </authorList>
    </citation>
    <scope>NUCLEOTIDE SEQUENCE [LARGE SCALE GENOMIC DNA]</scope>
    <source>
        <strain evidence="2 3">NIES-2285</strain>
    </source>
</reference>
<dbReference type="OrthoDB" id="6236007at2759"/>
<evidence type="ECO:0000313" key="3">
    <source>
        <dbReference type="Proteomes" id="UP000054558"/>
    </source>
</evidence>
<dbReference type="InterPro" id="IPR013783">
    <property type="entry name" value="Ig-like_fold"/>
</dbReference>
<organism evidence="2 3">
    <name type="scientific">Klebsormidium nitens</name>
    <name type="common">Green alga</name>
    <name type="synonym">Ulothrix nitens</name>
    <dbReference type="NCBI Taxonomy" id="105231"/>
    <lineage>
        <taxon>Eukaryota</taxon>
        <taxon>Viridiplantae</taxon>
        <taxon>Streptophyta</taxon>
        <taxon>Klebsormidiophyceae</taxon>
        <taxon>Klebsormidiales</taxon>
        <taxon>Klebsormidiaceae</taxon>
        <taxon>Klebsormidium</taxon>
    </lineage>
</organism>
<accession>A0A1Y1IJK6</accession>
<dbReference type="SMART" id="SM00539">
    <property type="entry name" value="NIDO"/>
    <property type="match status" value="1"/>
</dbReference>
<sequence length="302" mass="31896">MKFFGSTVSSLFVNINGDLTLDQEYGAYTSLPFPIQVGGIKIFAAFWADVDTNSDPIADSDPATSYVCYRSTADAADVSKFQGDIAIAFPSVTFNPAAVFIAFWHNVGYYPAQYNKRNTFQAVIGYTAGNTFVCYYYTELTWTTGQASGGTDGLGGYPAQVGFDAGDGVNYFSQPGSQTAAVLNFVRESNMGVPGKFCYQVAVAIQNPTGVYAGGPYSVQSGSSITLTGEASNDGSLCGPLTFSWDTNANPPAFNVDLTGPSPTFVANVPASFRYVVLRVTDNCGATSVDTYINVTGESGLG</sequence>
<name>A0A1Y1IJK6_KLENI</name>
<dbReference type="Pfam" id="PF06119">
    <property type="entry name" value="NIDO"/>
    <property type="match status" value="1"/>
</dbReference>
<dbReference type="PANTHER" id="PTHR13802:SF59">
    <property type="entry name" value="SUSHI DOMAIN-CONTAINING PROTEIN 2"/>
    <property type="match status" value="1"/>
</dbReference>
<evidence type="ECO:0000313" key="2">
    <source>
        <dbReference type="EMBL" id="GAQ91075.1"/>
    </source>
</evidence>
<dbReference type="STRING" id="105231.A0A1Y1IJK6"/>
<proteinExistence type="predicted"/>
<protein>
    <recommendedName>
        <fullName evidence="1">NIDO domain-containing protein</fullName>
    </recommendedName>
</protein>
<keyword evidence="3" id="KW-1185">Reference proteome</keyword>
<gene>
    <name evidence="2" type="ORF">KFL_007240020</name>
</gene>
<dbReference type="InterPro" id="IPR051495">
    <property type="entry name" value="Epithelial_Barrier/Signaling"/>
</dbReference>